<dbReference type="EMBL" id="UINC01150403">
    <property type="protein sequence ID" value="SVD43429.1"/>
    <property type="molecule type" value="Genomic_DNA"/>
</dbReference>
<protein>
    <submittedName>
        <fullName evidence="2">Uncharacterized protein</fullName>
    </submittedName>
</protein>
<keyword evidence="1" id="KW-0812">Transmembrane</keyword>
<evidence type="ECO:0000256" key="1">
    <source>
        <dbReference type="SAM" id="Phobius"/>
    </source>
</evidence>
<organism evidence="2">
    <name type="scientific">marine metagenome</name>
    <dbReference type="NCBI Taxonomy" id="408172"/>
    <lineage>
        <taxon>unclassified sequences</taxon>
        <taxon>metagenomes</taxon>
        <taxon>ecological metagenomes</taxon>
    </lineage>
</organism>
<evidence type="ECO:0000313" key="2">
    <source>
        <dbReference type="EMBL" id="SVD43429.1"/>
    </source>
</evidence>
<feature type="transmembrane region" description="Helical" evidence="1">
    <location>
        <begin position="9"/>
        <end position="28"/>
    </location>
</feature>
<gene>
    <name evidence="2" type="ORF">METZ01_LOCUS396283</name>
</gene>
<keyword evidence="1" id="KW-0472">Membrane</keyword>
<reference evidence="2" key="1">
    <citation type="submission" date="2018-05" db="EMBL/GenBank/DDBJ databases">
        <authorList>
            <person name="Lanie J.A."/>
            <person name="Ng W.-L."/>
            <person name="Kazmierczak K.M."/>
            <person name="Andrzejewski T.M."/>
            <person name="Davidsen T.M."/>
            <person name="Wayne K.J."/>
            <person name="Tettelin H."/>
            <person name="Glass J.I."/>
            <person name="Rusch D."/>
            <person name="Podicherti R."/>
            <person name="Tsui H.-C.T."/>
            <person name="Winkler M.E."/>
        </authorList>
    </citation>
    <scope>NUCLEOTIDE SEQUENCE</scope>
</reference>
<feature type="non-terminal residue" evidence="2">
    <location>
        <position position="29"/>
    </location>
</feature>
<proteinExistence type="predicted"/>
<keyword evidence="1" id="KW-1133">Transmembrane helix</keyword>
<name>A0A382VAB3_9ZZZZ</name>
<dbReference type="AlphaFoldDB" id="A0A382VAB3"/>
<sequence length="29" mass="3479">MNLNVDRKLTILIALWILDKLIMLSMFIF</sequence>
<accession>A0A382VAB3</accession>